<dbReference type="GO" id="GO:0009636">
    <property type="term" value="P:response to toxic substance"/>
    <property type="evidence" value="ECO:0007669"/>
    <property type="project" value="UniProtKB-ARBA"/>
</dbReference>
<feature type="transmembrane region" description="Helical" evidence="9">
    <location>
        <begin position="966"/>
        <end position="987"/>
    </location>
</feature>
<comment type="caution">
    <text evidence="12">The sequence shown here is derived from an EMBL/GenBank/DDBJ whole genome shotgun (WGS) entry which is preliminary data.</text>
</comment>
<dbReference type="Gene3D" id="3.30.70.1430">
    <property type="entry name" value="Multidrug efflux transporter AcrB pore domain"/>
    <property type="match status" value="2"/>
</dbReference>
<dbReference type="Gene3D" id="1.20.1640.10">
    <property type="entry name" value="Multidrug efflux transporter AcrB transmembrane domain"/>
    <property type="match status" value="2"/>
</dbReference>
<comment type="subcellular location">
    <subcellularLocation>
        <location evidence="1 9">Cell inner membrane</location>
        <topology evidence="1 9">Multi-pass membrane protein</topology>
    </subcellularLocation>
</comment>
<protein>
    <recommendedName>
        <fullName evidence="9">Efflux pump membrane transporter</fullName>
    </recommendedName>
</protein>
<evidence type="ECO:0000256" key="4">
    <source>
        <dbReference type="ARBA" id="ARBA00022475"/>
    </source>
</evidence>
<dbReference type="PANTHER" id="PTHR32063">
    <property type="match status" value="1"/>
</dbReference>
<dbReference type="AlphaFoldDB" id="A0A918JF84"/>
<keyword evidence="4" id="KW-1003">Cell membrane</keyword>
<dbReference type="GO" id="GO:0015562">
    <property type="term" value="F:efflux transmembrane transporter activity"/>
    <property type="evidence" value="ECO:0007669"/>
    <property type="project" value="InterPro"/>
</dbReference>
<dbReference type="FunFam" id="3.30.70.1430:FF:000001">
    <property type="entry name" value="Efflux pump membrane transporter"/>
    <property type="match status" value="1"/>
</dbReference>
<dbReference type="InterPro" id="IPR000731">
    <property type="entry name" value="SSD"/>
</dbReference>
<keyword evidence="3 9" id="KW-0813">Transport</keyword>
<dbReference type="RefSeq" id="WP_189383819.1">
    <property type="nucleotide sequence ID" value="NZ_BAABFY010000057.1"/>
</dbReference>
<sequence>MSNFFINRPIFAWVVAIIIFFAGVIAIPFMPVAQYPEVAPPTINISATYPGASAEDVAQQVTSVIENELNGAENLLYYSSTSDAYGRSDIDVVFKPGTDPNMAQVEVQNKVANVSSKLPQAVMDQGLRFSKSSAGFLLIVALSSTDGSTSAAELGDYITRNIQNSISRIEGVGTFQLFAAPRAMRIWTDPAKLTSYGMTMSDVSAALAAQNRAISAGTLGAPPTPEDQAISAIVSTNGQLETADEFANIVLRANPDGSIVRVKDVARVEIGSDSYQFSSRLNGAPSASFAISLAPNANALSTAKLIRDEMENLSRYFPENVTYSIPYDTAPYVDASITQVVNTLIEAMILVFIVMFVFLQNIRYTVIPAVVVPIALMGTVATLLFMGYSINTLTMFAMVLAIGILVDDAIVVVENVERIMSEEGLSPKDATYKAMPQIGGAIVGITLVLMTVFVPLVFMSGSAGVIYRQFAVSMIVSIGFSAFLALTFTPALCATILKPVAKGHHEVKKGFFGWFNRVFNKITSGYSGWVGAFIRKGGRMMLIYLILSVGMAYMFLRLPSSFLPDEDQGFLIANIELPSGVSANRTIEVIDTVENYFSKLPEMQNIITVQGFSFSGTGLNSAIAFIPLKDFSERQGPGQSAQDLSAKATGSLLFGIPDAMVFAVIPPAIPSLGTATGFDLRLQDRGSLGQVVLRDAANQLLGLAQKSEILTQVRISGLGPGPQLNVNIDREKAAVLGVNMTEVANVLGSAIGSGYLGKFPNTGWMQNVWVQSDAQFRMTPEDILRLKVHNASGELVDMSSFVKLDWSQGPTQVSRFNSFDAITISGQAKPGYSNGEAMAEIERLIAQLPSGIGYEWAGLSFQEIQAGNQAPITMALSLIVVFLVLAALYESWTIPVSAMLIVPLGMLGTVGLVTLSGMSNDIYFQVGMITVIGLSAKNAILIVEFAKDAYASGRDLVESTMEAARLRFRPIIMTSFAFILGVLPLVLADGAGAAGQRAVGVGVIGGMLAATPFSVLFVPVFFVVVMKIFKTRPRLLGEQAQSFETEKEAYAYRHEIYKDVAEIETLDQSNSGGKKDQSSEGNPEK</sequence>
<dbReference type="NCBIfam" id="TIGR00915">
    <property type="entry name" value="2A0602"/>
    <property type="match status" value="1"/>
</dbReference>
<dbReference type="GO" id="GO:0042910">
    <property type="term" value="F:xenobiotic transmembrane transporter activity"/>
    <property type="evidence" value="ECO:0007669"/>
    <property type="project" value="TreeGrafter"/>
</dbReference>
<evidence type="ECO:0000256" key="5">
    <source>
        <dbReference type="ARBA" id="ARBA00022519"/>
    </source>
</evidence>
<evidence type="ECO:0000256" key="3">
    <source>
        <dbReference type="ARBA" id="ARBA00022448"/>
    </source>
</evidence>
<evidence type="ECO:0000313" key="13">
    <source>
        <dbReference type="Proteomes" id="UP000608345"/>
    </source>
</evidence>
<feature type="transmembrane region" description="Helical" evidence="9">
    <location>
        <begin position="896"/>
        <end position="916"/>
    </location>
</feature>
<feature type="transmembrane region" description="Helical" evidence="9">
    <location>
        <begin position="340"/>
        <end position="359"/>
    </location>
</feature>
<feature type="transmembrane region" description="Helical" evidence="9">
    <location>
        <begin position="541"/>
        <end position="558"/>
    </location>
</feature>
<dbReference type="NCBIfam" id="NF000282">
    <property type="entry name" value="RND_permease_1"/>
    <property type="match status" value="1"/>
</dbReference>
<dbReference type="FunFam" id="1.20.1640.10:FF:000001">
    <property type="entry name" value="Efflux pump membrane transporter"/>
    <property type="match status" value="1"/>
</dbReference>
<evidence type="ECO:0000259" key="11">
    <source>
        <dbReference type="PROSITE" id="PS50156"/>
    </source>
</evidence>
<feature type="transmembrane region" description="Helical" evidence="9">
    <location>
        <begin position="922"/>
        <end position="945"/>
    </location>
</feature>
<feature type="compositionally biased region" description="Basic and acidic residues" evidence="10">
    <location>
        <begin position="1073"/>
        <end position="1085"/>
    </location>
</feature>
<keyword evidence="7 9" id="KW-1133">Transmembrane helix</keyword>
<comment type="caution">
    <text evidence="9">Lacks conserved residue(s) required for the propagation of feature annotation.</text>
</comment>
<dbReference type="Gene3D" id="3.30.2090.10">
    <property type="entry name" value="Multidrug efflux transporter AcrB TolC docking domain, DN and DC subdomains"/>
    <property type="match status" value="2"/>
</dbReference>
<name>A0A918JF84_9BURK</name>
<evidence type="ECO:0000256" key="1">
    <source>
        <dbReference type="ARBA" id="ARBA00004429"/>
    </source>
</evidence>
<dbReference type="SUPFAM" id="SSF82714">
    <property type="entry name" value="Multidrug efflux transporter AcrB TolC docking domain, DN and DC subdomains"/>
    <property type="match status" value="2"/>
</dbReference>
<dbReference type="PRINTS" id="PR00702">
    <property type="entry name" value="ACRIFLAVINRP"/>
</dbReference>
<dbReference type="Gene3D" id="3.30.70.1320">
    <property type="entry name" value="Multidrug efflux transporter AcrB pore domain like"/>
    <property type="match status" value="1"/>
</dbReference>
<feature type="transmembrane region" description="Helical" evidence="9">
    <location>
        <begin position="393"/>
        <end position="413"/>
    </location>
</feature>
<evidence type="ECO:0000313" key="12">
    <source>
        <dbReference type="EMBL" id="GGW77780.1"/>
    </source>
</evidence>
<gene>
    <name evidence="12" type="ORF">GCM10011450_04530</name>
</gene>
<feature type="transmembrane region" description="Helical" evidence="9">
    <location>
        <begin position="434"/>
        <end position="458"/>
    </location>
</feature>
<feature type="transmembrane region" description="Helical" evidence="9">
    <location>
        <begin position="366"/>
        <end position="387"/>
    </location>
</feature>
<feature type="transmembrane region" description="Helical" evidence="9">
    <location>
        <begin position="870"/>
        <end position="889"/>
    </location>
</feature>
<dbReference type="GO" id="GO:0005886">
    <property type="term" value="C:plasma membrane"/>
    <property type="evidence" value="ECO:0007669"/>
    <property type="project" value="UniProtKB-SubCell"/>
</dbReference>
<dbReference type="InterPro" id="IPR001036">
    <property type="entry name" value="Acrflvin-R"/>
</dbReference>
<keyword evidence="13" id="KW-1185">Reference proteome</keyword>
<evidence type="ECO:0000256" key="10">
    <source>
        <dbReference type="SAM" id="MobiDB-lite"/>
    </source>
</evidence>
<dbReference type="Proteomes" id="UP000608345">
    <property type="component" value="Unassembled WGS sequence"/>
</dbReference>
<reference evidence="12" key="1">
    <citation type="journal article" date="2014" name="Int. J. Syst. Evol. Microbiol.">
        <title>Complete genome sequence of Corynebacterium casei LMG S-19264T (=DSM 44701T), isolated from a smear-ripened cheese.</title>
        <authorList>
            <consortium name="US DOE Joint Genome Institute (JGI-PGF)"/>
            <person name="Walter F."/>
            <person name="Albersmeier A."/>
            <person name="Kalinowski J."/>
            <person name="Ruckert C."/>
        </authorList>
    </citation>
    <scope>NUCLEOTIDE SEQUENCE</scope>
    <source>
        <strain evidence="12">KCTC 23732</strain>
    </source>
</reference>
<feature type="region of interest" description="Disordered" evidence="10">
    <location>
        <begin position="1066"/>
        <end position="1085"/>
    </location>
</feature>
<feature type="transmembrane region" description="Helical" evidence="9">
    <location>
        <begin position="470"/>
        <end position="497"/>
    </location>
</feature>
<dbReference type="Pfam" id="PF00873">
    <property type="entry name" value="ACR_tran"/>
    <property type="match status" value="1"/>
</dbReference>
<feature type="transmembrane region" description="Helical" evidence="9">
    <location>
        <begin position="999"/>
        <end position="1025"/>
    </location>
</feature>
<keyword evidence="5 9" id="KW-0997">Cell inner membrane</keyword>
<dbReference type="InterPro" id="IPR004764">
    <property type="entry name" value="MdtF-like"/>
</dbReference>
<accession>A0A918JF84</accession>
<dbReference type="SUPFAM" id="SSF82866">
    <property type="entry name" value="Multidrug efflux transporter AcrB transmembrane domain"/>
    <property type="match status" value="2"/>
</dbReference>
<dbReference type="PANTHER" id="PTHR32063:SF10">
    <property type="entry name" value="EFFLUX PUMP MEMBRANE TRANSPORTER"/>
    <property type="match status" value="1"/>
</dbReference>
<evidence type="ECO:0000256" key="9">
    <source>
        <dbReference type="RuleBase" id="RU364070"/>
    </source>
</evidence>
<feature type="domain" description="SSD" evidence="11">
    <location>
        <begin position="370"/>
        <end position="495"/>
    </location>
</feature>
<dbReference type="Gene3D" id="3.30.70.1440">
    <property type="entry name" value="Multidrug efflux transporter AcrB pore domain"/>
    <property type="match status" value="1"/>
</dbReference>
<evidence type="ECO:0000256" key="6">
    <source>
        <dbReference type="ARBA" id="ARBA00022692"/>
    </source>
</evidence>
<comment type="similarity">
    <text evidence="2 9">Belongs to the resistance-nodulation-cell division (RND) (TC 2.A.6) family.</text>
</comment>
<evidence type="ECO:0000256" key="8">
    <source>
        <dbReference type="ARBA" id="ARBA00023136"/>
    </source>
</evidence>
<evidence type="ECO:0000256" key="2">
    <source>
        <dbReference type="ARBA" id="ARBA00010942"/>
    </source>
</evidence>
<evidence type="ECO:0000256" key="7">
    <source>
        <dbReference type="ARBA" id="ARBA00022989"/>
    </source>
</evidence>
<reference evidence="12" key="2">
    <citation type="submission" date="2020-09" db="EMBL/GenBank/DDBJ databases">
        <authorList>
            <person name="Sun Q."/>
            <person name="Kim S."/>
        </authorList>
    </citation>
    <scope>NUCLEOTIDE SEQUENCE</scope>
    <source>
        <strain evidence="12">KCTC 23732</strain>
    </source>
</reference>
<dbReference type="SUPFAM" id="SSF82693">
    <property type="entry name" value="Multidrug efflux transporter AcrB pore domain, PN1, PN2, PC1 and PC2 subdomains"/>
    <property type="match status" value="3"/>
</dbReference>
<dbReference type="EMBL" id="BMYS01000002">
    <property type="protein sequence ID" value="GGW77780.1"/>
    <property type="molecule type" value="Genomic_DNA"/>
</dbReference>
<dbReference type="PROSITE" id="PS50156">
    <property type="entry name" value="SSD"/>
    <property type="match status" value="1"/>
</dbReference>
<organism evidence="12 13">
    <name type="scientific">Advenella faeciporci</name>
    <dbReference type="NCBI Taxonomy" id="797535"/>
    <lineage>
        <taxon>Bacteria</taxon>
        <taxon>Pseudomonadati</taxon>
        <taxon>Pseudomonadota</taxon>
        <taxon>Betaproteobacteria</taxon>
        <taxon>Burkholderiales</taxon>
        <taxon>Alcaligenaceae</taxon>
    </lineage>
</organism>
<keyword evidence="6 9" id="KW-0812">Transmembrane</keyword>
<dbReference type="InterPro" id="IPR027463">
    <property type="entry name" value="AcrB_DN_DC_subdom"/>
</dbReference>
<keyword evidence="8 9" id="KW-0472">Membrane</keyword>
<proteinExistence type="inferred from homology"/>